<feature type="transmembrane region" description="Helical" evidence="7">
    <location>
        <begin position="26"/>
        <end position="44"/>
    </location>
</feature>
<dbReference type="InterPro" id="IPR044851">
    <property type="entry name" value="Wax_synthase"/>
</dbReference>
<reference evidence="9" key="1">
    <citation type="submission" date="2024-07" db="EMBL/GenBank/DDBJ databases">
        <title>Complete genome sequence of Verrucomicrobiaceae bacterium NT6N.</title>
        <authorList>
            <person name="Huang C."/>
            <person name="Takami H."/>
            <person name="Hamasaki K."/>
        </authorList>
    </citation>
    <scope>NUCLEOTIDE SEQUENCE</scope>
    <source>
        <strain evidence="9">NT6N</strain>
    </source>
</reference>
<dbReference type="Pfam" id="PF13813">
    <property type="entry name" value="MBOAT_2"/>
    <property type="match status" value="1"/>
</dbReference>
<gene>
    <name evidence="9" type="ORF">NT6N_40020</name>
</gene>
<feature type="transmembrane region" description="Helical" evidence="7">
    <location>
        <begin position="232"/>
        <end position="248"/>
    </location>
</feature>
<evidence type="ECO:0000256" key="4">
    <source>
        <dbReference type="ARBA" id="ARBA00022692"/>
    </source>
</evidence>
<feature type="transmembrane region" description="Helical" evidence="7">
    <location>
        <begin position="132"/>
        <end position="155"/>
    </location>
</feature>
<accession>A0AAT9FS34</accession>
<evidence type="ECO:0000256" key="2">
    <source>
        <dbReference type="ARBA" id="ARBA00005179"/>
    </source>
</evidence>
<sequence length="293" mass="33460">MIDYLYSFLLALAFLAISRVGTKRYVLWPGLLIVLTLVHVNHLADHPFARMVVICSVLLMGMKGIVLAEWGRYLTWPRWFAFTILWFGMDPTPFAAEKRKLRWKKDAMIGLSFLLVGLALSTVVAYMPTDSILIMFVPMSLGFHYGALRLLTAFWRMQGIAVRPLFRNPLLSRGLADFWAKRWNLSFSQMMARAVQRPLVSRLGKRPALFAVFLVSGLLHELAITVPVQSGYGLPTLYFILHGLVVLIEKPSWPLWFSRALALLLVAAPLPFLFPPVFTENVIRYTLNYLQIF</sequence>
<evidence type="ECO:0000313" key="9">
    <source>
        <dbReference type="EMBL" id="BDS08962.1"/>
    </source>
</evidence>
<evidence type="ECO:0000256" key="1">
    <source>
        <dbReference type="ARBA" id="ARBA00004141"/>
    </source>
</evidence>
<evidence type="ECO:0000256" key="7">
    <source>
        <dbReference type="SAM" id="Phobius"/>
    </source>
</evidence>
<dbReference type="AlphaFoldDB" id="A0AAT9FS34"/>
<protein>
    <recommendedName>
        <fullName evidence="8">Wax synthase domain-containing protein</fullName>
    </recommendedName>
</protein>
<feature type="domain" description="Wax synthase" evidence="8">
    <location>
        <begin position="163"/>
        <end position="229"/>
    </location>
</feature>
<evidence type="ECO:0000259" key="8">
    <source>
        <dbReference type="Pfam" id="PF13813"/>
    </source>
</evidence>
<name>A0AAT9FS34_9BACT</name>
<dbReference type="PANTHER" id="PTHR31595">
    <property type="entry name" value="LONG-CHAIN-ALCOHOL O-FATTY-ACYLTRANSFERASE 3-RELATED"/>
    <property type="match status" value="1"/>
</dbReference>
<evidence type="ECO:0000256" key="5">
    <source>
        <dbReference type="ARBA" id="ARBA00022989"/>
    </source>
</evidence>
<keyword evidence="5 7" id="KW-1133">Transmembrane helix</keyword>
<dbReference type="KEGG" id="osu:NT6N_40020"/>
<comment type="pathway">
    <text evidence="2">Secondary metabolite biosynthesis.</text>
</comment>
<feature type="transmembrane region" description="Helical" evidence="7">
    <location>
        <begin position="260"/>
        <end position="278"/>
    </location>
</feature>
<keyword evidence="6 7" id="KW-0472">Membrane</keyword>
<feature type="transmembrane region" description="Helical" evidence="7">
    <location>
        <begin position="207"/>
        <end position="226"/>
    </location>
</feature>
<proteinExistence type="predicted"/>
<feature type="transmembrane region" description="Helical" evidence="7">
    <location>
        <begin position="108"/>
        <end position="126"/>
    </location>
</feature>
<dbReference type="EMBL" id="AP026866">
    <property type="protein sequence ID" value="BDS08962.1"/>
    <property type="molecule type" value="Genomic_DNA"/>
</dbReference>
<dbReference type="GO" id="GO:0016020">
    <property type="term" value="C:membrane"/>
    <property type="evidence" value="ECO:0007669"/>
    <property type="project" value="UniProtKB-SubCell"/>
</dbReference>
<dbReference type="PANTHER" id="PTHR31595:SF57">
    <property type="entry name" value="OS04G0481900 PROTEIN"/>
    <property type="match status" value="1"/>
</dbReference>
<dbReference type="InterPro" id="IPR032805">
    <property type="entry name" value="Wax_synthase_dom"/>
</dbReference>
<keyword evidence="4 7" id="KW-0812">Transmembrane</keyword>
<organism evidence="9">
    <name type="scientific">Oceaniferula spumae</name>
    <dbReference type="NCBI Taxonomy" id="2979115"/>
    <lineage>
        <taxon>Bacteria</taxon>
        <taxon>Pseudomonadati</taxon>
        <taxon>Verrucomicrobiota</taxon>
        <taxon>Verrucomicrobiia</taxon>
        <taxon>Verrucomicrobiales</taxon>
        <taxon>Verrucomicrobiaceae</taxon>
        <taxon>Oceaniferula</taxon>
    </lineage>
</organism>
<evidence type="ECO:0000256" key="3">
    <source>
        <dbReference type="ARBA" id="ARBA00022679"/>
    </source>
</evidence>
<feature type="transmembrane region" description="Helical" evidence="7">
    <location>
        <begin position="51"/>
        <end position="70"/>
    </location>
</feature>
<comment type="subcellular location">
    <subcellularLocation>
        <location evidence="1">Membrane</location>
        <topology evidence="1">Multi-pass membrane protein</topology>
    </subcellularLocation>
</comment>
<dbReference type="GO" id="GO:0006629">
    <property type="term" value="P:lipid metabolic process"/>
    <property type="evidence" value="ECO:0007669"/>
    <property type="project" value="InterPro"/>
</dbReference>
<keyword evidence="3" id="KW-0808">Transferase</keyword>
<evidence type="ECO:0000256" key="6">
    <source>
        <dbReference type="ARBA" id="ARBA00023136"/>
    </source>
</evidence>
<dbReference type="GO" id="GO:0008374">
    <property type="term" value="F:O-acyltransferase activity"/>
    <property type="evidence" value="ECO:0007669"/>
    <property type="project" value="InterPro"/>
</dbReference>